<dbReference type="PANTHER" id="PTHR48100">
    <property type="entry name" value="BROAD-SPECIFICITY PHOSPHATASE YOR283W-RELATED"/>
    <property type="match status" value="1"/>
</dbReference>
<comment type="caution">
    <text evidence="1">The sequence shown here is derived from an EMBL/GenBank/DDBJ whole genome shotgun (WGS) entry which is preliminary data.</text>
</comment>
<dbReference type="Pfam" id="PF00300">
    <property type="entry name" value="His_Phos_1"/>
    <property type="match status" value="1"/>
</dbReference>
<dbReference type="SMART" id="SM00855">
    <property type="entry name" value="PGAM"/>
    <property type="match status" value="1"/>
</dbReference>
<reference evidence="1 2" key="1">
    <citation type="submission" date="2023-11" db="EMBL/GenBank/DDBJ databases">
        <title>Bacillus jintuensis, isolated from a mudflat on the Beibu Gulf coast.</title>
        <authorList>
            <person name="Li M."/>
        </authorList>
    </citation>
    <scope>NUCLEOTIDE SEQUENCE [LARGE SCALE GENOMIC DNA]</scope>
    <source>
        <strain evidence="1 2">31A1R</strain>
    </source>
</reference>
<dbReference type="InterPro" id="IPR013078">
    <property type="entry name" value="His_Pase_superF_clade-1"/>
</dbReference>
<evidence type="ECO:0000313" key="2">
    <source>
        <dbReference type="Proteomes" id="UP001290455"/>
    </source>
</evidence>
<proteinExistence type="predicted"/>
<dbReference type="SUPFAM" id="SSF53254">
    <property type="entry name" value="Phosphoglycerate mutase-like"/>
    <property type="match status" value="1"/>
</dbReference>
<dbReference type="InterPro" id="IPR050275">
    <property type="entry name" value="PGM_Phosphatase"/>
</dbReference>
<gene>
    <name evidence="1" type="ORF">SM124_06025</name>
</gene>
<organism evidence="1 2">
    <name type="scientific">Robertmurraya mangrovi</name>
    <dbReference type="NCBI Taxonomy" id="3098077"/>
    <lineage>
        <taxon>Bacteria</taxon>
        <taxon>Bacillati</taxon>
        <taxon>Bacillota</taxon>
        <taxon>Bacilli</taxon>
        <taxon>Bacillales</taxon>
        <taxon>Bacillaceae</taxon>
        <taxon>Robertmurraya</taxon>
    </lineage>
</organism>
<protein>
    <submittedName>
        <fullName evidence="1">Histidine phosphatase family protein</fullName>
    </submittedName>
</protein>
<dbReference type="RefSeq" id="WP_322445933.1">
    <property type="nucleotide sequence ID" value="NZ_JAXOFX010000003.1"/>
</dbReference>
<sequence length="184" mass="21454">MTTVYFVRHAHSTYTPNEFKRPLSEKGEADAKKVTHVLRFENIDVVLSSPYLRAIQTVEGLAHLIGSKVEIEEGFKERKLTEKSAEDFNEAIMKVWEDETFFWEGGESNLVAQQRGVEATLQVLERYKGKNIVIGTHGNIMVLIMNYFDSKYHFDFWKKLDMPDIYKLSFEDDLLINVERLWGK</sequence>
<accession>A0ABU5IVY3</accession>
<name>A0ABU5IVY3_9BACI</name>
<evidence type="ECO:0000313" key="1">
    <source>
        <dbReference type="EMBL" id="MDZ5471300.1"/>
    </source>
</evidence>
<dbReference type="Gene3D" id="3.40.50.1240">
    <property type="entry name" value="Phosphoglycerate mutase-like"/>
    <property type="match status" value="1"/>
</dbReference>
<dbReference type="PANTHER" id="PTHR48100:SF59">
    <property type="entry name" value="ADENOSYLCOBALAMIN_ALPHA-RIBAZOLE PHOSPHATASE"/>
    <property type="match status" value="1"/>
</dbReference>
<dbReference type="CDD" id="cd07067">
    <property type="entry name" value="HP_PGM_like"/>
    <property type="match status" value="1"/>
</dbReference>
<keyword evidence="2" id="KW-1185">Reference proteome</keyword>
<dbReference type="EMBL" id="JAXOFX010000003">
    <property type="protein sequence ID" value="MDZ5471300.1"/>
    <property type="molecule type" value="Genomic_DNA"/>
</dbReference>
<dbReference type="Proteomes" id="UP001290455">
    <property type="component" value="Unassembled WGS sequence"/>
</dbReference>
<dbReference type="InterPro" id="IPR029033">
    <property type="entry name" value="His_PPase_superfam"/>
</dbReference>